<feature type="transmembrane region" description="Helical" evidence="5">
    <location>
        <begin position="153"/>
        <end position="171"/>
    </location>
</feature>
<feature type="transmembrane region" description="Helical" evidence="5">
    <location>
        <begin position="353"/>
        <end position="374"/>
    </location>
</feature>
<comment type="caution">
    <text evidence="7">The sequence shown here is derived from an EMBL/GenBank/DDBJ whole genome shotgun (WGS) entry which is preliminary data.</text>
</comment>
<dbReference type="PANTHER" id="PTHR42770">
    <property type="entry name" value="AMINO ACID TRANSPORTER-RELATED"/>
    <property type="match status" value="1"/>
</dbReference>
<evidence type="ECO:0000256" key="1">
    <source>
        <dbReference type="ARBA" id="ARBA00004141"/>
    </source>
</evidence>
<feature type="transmembrane region" description="Helical" evidence="5">
    <location>
        <begin position="329"/>
        <end position="347"/>
    </location>
</feature>
<feature type="transmembrane region" description="Helical" evidence="5">
    <location>
        <begin position="230"/>
        <end position="248"/>
    </location>
</feature>
<feature type="transmembrane region" description="Helical" evidence="5">
    <location>
        <begin position="12"/>
        <end position="36"/>
    </location>
</feature>
<feature type="transmembrane region" description="Helical" evidence="5">
    <location>
        <begin position="42"/>
        <end position="62"/>
    </location>
</feature>
<protein>
    <submittedName>
        <fullName evidence="7">APC family permease</fullName>
    </submittedName>
</protein>
<reference evidence="8" key="1">
    <citation type="journal article" date="2019" name="Int. J. Syst. Evol. Microbiol.">
        <title>The Global Catalogue of Microorganisms (GCM) 10K type strain sequencing project: providing services to taxonomists for standard genome sequencing and annotation.</title>
        <authorList>
            <consortium name="The Broad Institute Genomics Platform"/>
            <consortium name="The Broad Institute Genome Sequencing Center for Infectious Disease"/>
            <person name="Wu L."/>
            <person name="Ma J."/>
        </authorList>
    </citation>
    <scope>NUCLEOTIDE SEQUENCE [LARGE SCALE GENOMIC DNA]</scope>
    <source>
        <strain evidence="8">CGMCC 1.15474</strain>
    </source>
</reference>
<evidence type="ECO:0000259" key="6">
    <source>
        <dbReference type="Pfam" id="PF00324"/>
    </source>
</evidence>
<comment type="subcellular location">
    <subcellularLocation>
        <location evidence="1">Membrane</location>
        <topology evidence="1">Multi-pass membrane protein</topology>
    </subcellularLocation>
</comment>
<dbReference type="PANTHER" id="PTHR42770:SF8">
    <property type="entry name" value="PUTRESCINE IMPORTER PUUP"/>
    <property type="match status" value="1"/>
</dbReference>
<dbReference type="RefSeq" id="WP_379050697.1">
    <property type="nucleotide sequence ID" value="NZ_JBHUIK010000001.1"/>
</dbReference>
<keyword evidence="3 5" id="KW-1133">Transmembrane helix</keyword>
<evidence type="ECO:0000256" key="4">
    <source>
        <dbReference type="ARBA" id="ARBA00023136"/>
    </source>
</evidence>
<dbReference type="Pfam" id="PF00324">
    <property type="entry name" value="AA_permease"/>
    <property type="match status" value="1"/>
</dbReference>
<organism evidence="7 8">
    <name type="scientific">Metabacillus endolithicus</name>
    <dbReference type="NCBI Taxonomy" id="1535204"/>
    <lineage>
        <taxon>Bacteria</taxon>
        <taxon>Bacillati</taxon>
        <taxon>Bacillota</taxon>
        <taxon>Bacilli</taxon>
        <taxon>Bacillales</taxon>
        <taxon>Bacillaceae</taxon>
        <taxon>Metabacillus</taxon>
    </lineage>
</organism>
<dbReference type="InterPro" id="IPR004841">
    <property type="entry name" value="AA-permease/SLC12A_dom"/>
</dbReference>
<evidence type="ECO:0000256" key="3">
    <source>
        <dbReference type="ARBA" id="ARBA00022989"/>
    </source>
</evidence>
<feature type="transmembrane region" description="Helical" evidence="5">
    <location>
        <begin position="121"/>
        <end position="141"/>
    </location>
</feature>
<feature type="transmembrane region" description="Helical" evidence="5">
    <location>
        <begin position="268"/>
        <end position="290"/>
    </location>
</feature>
<keyword evidence="2 5" id="KW-0812">Transmembrane</keyword>
<feature type="domain" description="Amino acid permease/ SLC12A" evidence="6">
    <location>
        <begin position="16"/>
        <end position="418"/>
    </location>
</feature>
<keyword evidence="8" id="KW-1185">Reference proteome</keyword>
<feature type="transmembrane region" description="Helical" evidence="5">
    <location>
        <begin position="386"/>
        <end position="404"/>
    </location>
</feature>
<evidence type="ECO:0000313" key="7">
    <source>
        <dbReference type="EMBL" id="MFD2213373.1"/>
    </source>
</evidence>
<dbReference type="InterPro" id="IPR050367">
    <property type="entry name" value="APC_superfamily"/>
</dbReference>
<feature type="transmembrane region" description="Helical" evidence="5">
    <location>
        <begin position="410"/>
        <end position="427"/>
    </location>
</feature>
<sequence>MTQTTEFKKSLNLFGVVFLGLAWMTPMIFFTVYGVAFEAAGGMLAAAYVVAFIAIFFTAYSYSRMVKAYPISGSAYTYTKRAINPKMGFLVGWALFLDYIVSPIIACLTFGLFLNAQFPSIPVYVWIILLNVILAFVNIIGIKSVARVSGFSVIFQILFIIFFCAFVTKDIFVGGDGSGLFSFQPFFSSDFSVSTIFSGAALICFCFLGFDAVTTMAEETVNPRKTIPKAIFLIVIIAAVLYISISYLTQLAYPNFTFENGDTASFELIQMVGGNLLSALFTTVLIVATFTQGVSSVTSVTRFLFALGRESILPNKVFGYLHPKYKTPVINIIFVTIISFFSIAIDLDTAVTFVSFGALTAFTFVNLSVISHYYVKSKMRSARQTFLYLIFPFVGACFIGWLLTLLETQTLLIGIAWIVIGFIYIGIRTSMFKKPISTLKEGKVAIENR</sequence>
<dbReference type="PIRSF" id="PIRSF006060">
    <property type="entry name" value="AA_transporter"/>
    <property type="match status" value="1"/>
</dbReference>
<keyword evidence="4 5" id="KW-0472">Membrane</keyword>
<dbReference type="Proteomes" id="UP001597318">
    <property type="component" value="Unassembled WGS sequence"/>
</dbReference>
<evidence type="ECO:0000256" key="2">
    <source>
        <dbReference type="ARBA" id="ARBA00022692"/>
    </source>
</evidence>
<dbReference type="Gene3D" id="1.20.1740.10">
    <property type="entry name" value="Amino acid/polyamine transporter I"/>
    <property type="match status" value="1"/>
</dbReference>
<accession>A0ABW5BTA9</accession>
<gene>
    <name evidence="7" type="ORF">ACFSKK_06660</name>
</gene>
<proteinExistence type="predicted"/>
<feature type="transmembrane region" description="Helical" evidence="5">
    <location>
        <begin position="90"/>
        <end position="115"/>
    </location>
</feature>
<evidence type="ECO:0000313" key="8">
    <source>
        <dbReference type="Proteomes" id="UP001597318"/>
    </source>
</evidence>
<feature type="transmembrane region" description="Helical" evidence="5">
    <location>
        <begin position="191"/>
        <end position="210"/>
    </location>
</feature>
<evidence type="ECO:0000256" key="5">
    <source>
        <dbReference type="SAM" id="Phobius"/>
    </source>
</evidence>
<name>A0ABW5BTA9_9BACI</name>
<dbReference type="EMBL" id="JBHUIK010000001">
    <property type="protein sequence ID" value="MFD2213373.1"/>
    <property type="molecule type" value="Genomic_DNA"/>
</dbReference>